<proteinExistence type="predicted"/>
<evidence type="ECO:0000256" key="1">
    <source>
        <dbReference type="SAM" id="MobiDB-lite"/>
    </source>
</evidence>
<reference evidence="2" key="1">
    <citation type="journal article" date="2023" name="DNA Res.">
        <title>Chromosome-level genome assembly of Phrynocephalus forsythii using third-generation DNA sequencing and Hi-C analysis.</title>
        <authorList>
            <person name="Qi Y."/>
            <person name="Zhao W."/>
            <person name="Zhao Y."/>
            <person name="Niu C."/>
            <person name="Cao S."/>
            <person name="Zhang Y."/>
        </authorList>
    </citation>
    <scope>NUCLEOTIDE SEQUENCE</scope>
    <source>
        <tissue evidence="2">Muscle</tissue>
    </source>
</reference>
<dbReference type="AlphaFoldDB" id="A0A9Q1AY07"/>
<name>A0A9Q1AY07_9SAUR</name>
<accession>A0A9Q1AY07</accession>
<protein>
    <submittedName>
        <fullName evidence="2">Uncharacterized protein</fullName>
    </submittedName>
</protein>
<keyword evidence="3" id="KW-1185">Reference proteome</keyword>
<evidence type="ECO:0000313" key="3">
    <source>
        <dbReference type="Proteomes" id="UP001142489"/>
    </source>
</evidence>
<evidence type="ECO:0000313" key="2">
    <source>
        <dbReference type="EMBL" id="KAJ7319959.1"/>
    </source>
</evidence>
<gene>
    <name evidence="2" type="ORF">JRQ81_019470</name>
</gene>
<feature type="compositionally biased region" description="Polar residues" evidence="1">
    <location>
        <begin position="14"/>
        <end position="35"/>
    </location>
</feature>
<dbReference type="EMBL" id="JAPFRF010000010">
    <property type="protein sequence ID" value="KAJ7319959.1"/>
    <property type="molecule type" value="Genomic_DNA"/>
</dbReference>
<comment type="caution">
    <text evidence="2">The sequence shown here is derived from an EMBL/GenBank/DDBJ whole genome shotgun (WGS) entry which is preliminary data.</text>
</comment>
<dbReference type="Proteomes" id="UP001142489">
    <property type="component" value="Unassembled WGS sequence"/>
</dbReference>
<feature type="region of interest" description="Disordered" evidence="1">
    <location>
        <begin position="14"/>
        <end position="44"/>
    </location>
</feature>
<sequence>MLYLISALEGERAGSSTQQQPVDLTSSRQSMTAQGGTAAMDPGAQGIPVRCQPVLIPLADQILDLSMTEREDVQLNQAVSLQTVASRCALEAPVAVLLVHRGGNDLTRAKGIGCNSEDH</sequence>
<organism evidence="2 3">
    <name type="scientific">Phrynocephalus forsythii</name>
    <dbReference type="NCBI Taxonomy" id="171643"/>
    <lineage>
        <taxon>Eukaryota</taxon>
        <taxon>Metazoa</taxon>
        <taxon>Chordata</taxon>
        <taxon>Craniata</taxon>
        <taxon>Vertebrata</taxon>
        <taxon>Euteleostomi</taxon>
        <taxon>Lepidosauria</taxon>
        <taxon>Squamata</taxon>
        <taxon>Bifurcata</taxon>
        <taxon>Unidentata</taxon>
        <taxon>Episquamata</taxon>
        <taxon>Toxicofera</taxon>
        <taxon>Iguania</taxon>
        <taxon>Acrodonta</taxon>
        <taxon>Agamidae</taxon>
        <taxon>Agaminae</taxon>
        <taxon>Phrynocephalus</taxon>
    </lineage>
</organism>